<evidence type="ECO:0000256" key="4">
    <source>
        <dbReference type="ARBA" id="ARBA00022860"/>
    </source>
</evidence>
<keyword evidence="2" id="KW-0813">Transport</keyword>
<keyword evidence="8" id="KW-0407">Ion channel</keyword>
<proteinExistence type="predicted"/>
<protein>
    <recommendedName>
        <fullName evidence="11">Calmodulin-binding domain-containing protein</fullName>
    </recommendedName>
</protein>
<evidence type="ECO:0000256" key="3">
    <source>
        <dbReference type="ARBA" id="ARBA00022692"/>
    </source>
</evidence>
<evidence type="ECO:0000256" key="9">
    <source>
        <dbReference type="SAM" id="Coils"/>
    </source>
</evidence>
<gene>
    <name evidence="12" type="ORF">NDU88_010959</name>
</gene>
<comment type="caution">
    <text evidence="12">The sequence shown here is derived from an EMBL/GenBank/DDBJ whole genome shotgun (WGS) entry which is preliminary data.</text>
</comment>
<dbReference type="PANTHER" id="PTHR10153">
    <property type="entry name" value="SMALL CONDUCTANCE CALCIUM-ACTIVATED POTASSIUM CHANNEL"/>
    <property type="match status" value="1"/>
</dbReference>
<feature type="coiled-coil region" evidence="9">
    <location>
        <begin position="426"/>
        <end position="460"/>
    </location>
</feature>
<dbReference type="Gene3D" id="1.10.287.70">
    <property type="match status" value="2"/>
</dbReference>
<dbReference type="GO" id="GO:0016020">
    <property type="term" value="C:membrane"/>
    <property type="evidence" value="ECO:0007669"/>
    <property type="project" value="UniProtKB-SubCell"/>
</dbReference>
<keyword evidence="7 10" id="KW-0472">Membrane</keyword>
<evidence type="ECO:0000256" key="2">
    <source>
        <dbReference type="ARBA" id="ARBA00022448"/>
    </source>
</evidence>
<dbReference type="InterPro" id="IPR004178">
    <property type="entry name" value="CaM-bd_dom"/>
</dbReference>
<dbReference type="InterPro" id="IPR015449">
    <property type="entry name" value="K_chnl_Ca-activ_SK"/>
</dbReference>
<accession>A0AAV7PZB8</accession>
<dbReference type="Proteomes" id="UP001066276">
    <property type="component" value="Chromosome 7"/>
</dbReference>
<evidence type="ECO:0000313" key="12">
    <source>
        <dbReference type="EMBL" id="KAJ1132652.1"/>
    </source>
</evidence>
<dbReference type="SUPFAM" id="SSF81324">
    <property type="entry name" value="Voltage-gated potassium channels"/>
    <property type="match status" value="1"/>
</dbReference>
<evidence type="ECO:0000256" key="1">
    <source>
        <dbReference type="ARBA" id="ARBA00004141"/>
    </source>
</evidence>
<evidence type="ECO:0000256" key="10">
    <source>
        <dbReference type="SAM" id="Phobius"/>
    </source>
</evidence>
<dbReference type="FunFam" id="1.10.287.70:FF:000088">
    <property type="entry name" value="Intermediate conductance calcium-activated potassium channel protein 4"/>
    <property type="match status" value="1"/>
</dbReference>
<feature type="transmembrane region" description="Helical" evidence="10">
    <location>
        <begin position="302"/>
        <end position="323"/>
    </location>
</feature>
<dbReference type="Pfam" id="PF02888">
    <property type="entry name" value="CaMBD"/>
    <property type="match status" value="1"/>
</dbReference>
<feature type="transmembrane region" description="Helical" evidence="10">
    <location>
        <begin position="98"/>
        <end position="123"/>
    </location>
</feature>
<dbReference type="Pfam" id="PF07885">
    <property type="entry name" value="Ion_trans_2"/>
    <property type="match status" value="1"/>
</dbReference>
<dbReference type="InterPro" id="IPR013099">
    <property type="entry name" value="K_chnl_dom"/>
</dbReference>
<dbReference type="Pfam" id="PF03530">
    <property type="entry name" value="SK_channel"/>
    <property type="match status" value="1"/>
</dbReference>
<evidence type="ECO:0000256" key="8">
    <source>
        <dbReference type="ARBA" id="ARBA00023303"/>
    </source>
</evidence>
<evidence type="ECO:0000313" key="13">
    <source>
        <dbReference type="Proteomes" id="UP001066276"/>
    </source>
</evidence>
<feature type="transmembrane region" description="Helical" evidence="10">
    <location>
        <begin position="68"/>
        <end position="86"/>
    </location>
</feature>
<dbReference type="EMBL" id="JANPWB010000011">
    <property type="protein sequence ID" value="KAJ1132652.1"/>
    <property type="molecule type" value="Genomic_DNA"/>
</dbReference>
<feature type="domain" description="Calmodulin-binding" evidence="11">
    <location>
        <begin position="341"/>
        <end position="414"/>
    </location>
</feature>
<feature type="transmembrane region" description="Helical" evidence="10">
    <location>
        <begin position="244"/>
        <end position="261"/>
    </location>
</feature>
<keyword evidence="5 10" id="KW-1133">Transmembrane helix</keyword>
<feature type="transmembrane region" description="Helical" evidence="10">
    <location>
        <begin position="273"/>
        <end position="290"/>
    </location>
</feature>
<reference evidence="12" key="1">
    <citation type="journal article" date="2022" name="bioRxiv">
        <title>Sequencing and chromosome-scale assembly of the giantPleurodeles waltlgenome.</title>
        <authorList>
            <person name="Brown T."/>
            <person name="Elewa A."/>
            <person name="Iarovenko S."/>
            <person name="Subramanian E."/>
            <person name="Araus A.J."/>
            <person name="Petzold A."/>
            <person name="Susuki M."/>
            <person name="Suzuki K.-i.T."/>
            <person name="Hayashi T."/>
            <person name="Toyoda A."/>
            <person name="Oliveira C."/>
            <person name="Osipova E."/>
            <person name="Leigh N.D."/>
            <person name="Simon A."/>
            <person name="Yun M.H."/>
        </authorList>
    </citation>
    <scope>NUCLEOTIDE SEQUENCE</scope>
    <source>
        <strain evidence="12">20211129_DDA</strain>
        <tissue evidence="12">Liver</tissue>
    </source>
</reference>
<name>A0AAV7PZB8_PLEWA</name>
<evidence type="ECO:0000259" key="11">
    <source>
        <dbReference type="SMART" id="SM01053"/>
    </source>
</evidence>
<organism evidence="12 13">
    <name type="scientific">Pleurodeles waltl</name>
    <name type="common">Iberian ribbed newt</name>
    <dbReference type="NCBI Taxonomy" id="8319"/>
    <lineage>
        <taxon>Eukaryota</taxon>
        <taxon>Metazoa</taxon>
        <taxon>Chordata</taxon>
        <taxon>Craniata</taxon>
        <taxon>Vertebrata</taxon>
        <taxon>Euteleostomi</taxon>
        <taxon>Amphibia</taxon>
        <taxon>Batrachia</taxon>
        <taxon>Caudata</taxon>
        <taxon>Salamandroidea</taxon>
        <taxon>Salamandridae</taxon>
        <taxon>Pleurodelinae</taxon>
        <taxon>Pleurodeles</taxon>
    </lineage>
</organism>
<dbReference type="GO" id="GO:0016286">
    <property type="term" value="F:small conductance calcium-activated potassium channel activity"/>
    <property type="evidence" value="ECO:0007669"/>
    <property type="project" value="InterPro"/>
</dbReference>
<keyword evidence="3 10" id="KW-0812">Transmembrane</keyword>
<evidence type="ECO:0000256" key="5">
    <source>
        <dbReference type="ARBA" id="ARBA00022989"/>
    </source>
</evidence>
<dbReference type="AlphaFoldDB" id="A0AAV7PZB8"/>
<dbReference type="SUPFAM" id="SSF81327">
    <property type="entry name" value="Small-conductance potassium channel"/>
    <property type="match status" value="1"/>
</dbReference>
<comment type="subcellular location">
    <subcellularLocation>
        <location evidence="1">Membrane</location>
        <topology evidence="1">Multi-pass membrane protein</topology>
    </subcellularLocation>
</comment>
<keyword evidence="13" id="KW-1185">Reference proteome</keyword>
<keyword evidence="6" id="KW-0406">Ion transport</keyword>
<keyword evidence="4" id="KW-0112">Calmodulin-binding</keyword>
<dbReference type="SMART" id="SM01053">
    <property type="entry name" value="CaMBD"/>
    <property type="match status" value="1"/>
</dbReference>
<keyword evidence="9" id="KW-0175">Coiled coil</keyword>
<dbReference type="InterPro" id="IPR036122">
    <property type="entry name" value="CaM-bd_dom_sf"/>
</dbReference>
<dbReference type="GO" id="GO:0005516">
    <property type="term" value="F:calmodulin binding"/>
    <property type="evidence" value="ECO:0007669"/>
    <property type="project" value="UniProtKB-KW"/>
</dbReference>
<evidence type="ECO:0000256" key="6">
    <source>
        <dbReference type="ARBA" id="ARBA00023065"/>
    </source>
</evidence>
<evidence type="ECO:0000256" key="7">
    <source>
        <dbReference type="ARBA" id="ARBA00023136"/>
    </source>
</evidence>
<sequence length="463" mass="52774">MGRGGWPVFTTCLPAARAKAAHTEMQAKGEATEVTILRPGSNAQRHGAPNDNLRKLRRRQALVEEKKSLAACSLVLALLGILLMVLHTELLWFGHCQWYVYFFIMRCAISLTTGLLLLLIVAFHTKEMQLFMNDNSLEDWQIAVNTKKIGWILLELLVCLIHPFPAGSDCEIQESPTSIRFLSDMDTILSILMFLRIYLLPRTILLYSRVLVDASYRSIGSLNKIKFQYQFVLKILMNTYPGRLLLILTVGLWVIASWTLSVCERQTFNDTEHLTDAMWLIPITFLTIGYGDAVPSTICGRIVCLCTGVMGVGCTALLVAVAANKLEFTKAEKHVHNFMLDIHYMKQIKCAAANVLREAWLVHKHAKRKEPASVRQHQRYLLRAIHTFRRKRLKQRTLQDKANAMVDISKMQMIMYDLNANLNCTYLDLDKRIDSLDKKLDELTRLMSEAVQQKKSCQESTAQ</sequence>